<dbReference type="OrthoDB" id="9814202at2"/>
<keyword evidence="1" id="KW-0175">Coiled coil</keyword>
<dbReference type="SUPFAM" id="SSF141868">
    <property type="entry name" value="EAL domain-like"/>
    <property type="match status" value="1"/>
</dbReference>
<dbReference type="InterPro" id="IPR001633">
    <property type="entry name" value="EAL_dom"/>
</dbReference>
<dbReference type="CDD" id="cd01949">
    <property type="entry name" value="GGDEF"/>
    <property type="match status" value="1"/>
</dbReference>
<dbReference type="Pfam" id="PF05228">
    <property type="entry name" value="CHASE4"/>
    <property type="match status" value="1"/>
</dbReference>
<proteinExistence type="predicted"/>
<accession>A0A922T589</accession>
<keyword evidence="6" id="KW-1185">Reference proteome</keyword>
<feature type="transmembrane region" description="Helical" evidence="2">
    <location>
        <begin position="263"/>
        <end position="285"/>
    </location>
</feature>
<evidence type="ECO:0000313" key="5">
    <source>
        <dbReference type="EMBL" id="KEQ04744.1"/>
    </source>
</evidence>
<dbReference type="InterPro" id="IPR043128">
    <property type="entry name" value="Rev_trsase/Diguanyl_cyclase"/>
</dbReference>
<evidence type="ECO:0000313" key="6">
    <source>
        <dbReference type="Proteomes" id="UP000052167"/>
    </source>
</evidence>
<name>A0A922T589_9HYPH</name>
<dbReference type="InterPro" id="IPR029787">
    <property type="entry name" value="Nucleotide_cyclase"/>
</dbReference>
<feature type="domain" description="EAL" evidence="3">
    <location>
        <begin position="470"/>
        <end position="719"/>
    </location>
</feature>
<dbReference type="InterPro" id="IPR000160">
    <property type="entry name" value="GGDEF_dom"/>
</dbReference>
<dbReference type="SMART" id="SM00052">
    <property type="entry name" value="EAL"/>
    <property type="match status" value="1"/>
</dbReference>
<dbReference type="Pfam" id="PF00990">
    <property type="entry name" value="GGDEF"/>
    <property type="match status" value="1"/>
</dbReference>
<evidence type="ECO:0000259" key="4">
    <source>
        <dbReference type="PROSITE" id="PS50887"/>
    </source>
</evidence>
<reference evidence="5 6" key="1">
    <citation type="submission" date="2014-06" db="EMBL/GenBank/DDBJ databases">
        <title>Rhizobium pelagicum/R2-400B4.</title>
        <authorList>
            <person name="Kimes N.E."/>
            <person name="Lopez-Perez M."/>
        </authorList>
    </citation>
    <scope>NUCLEOTIDE SEQUENCE [LARGE SCALE GENOMIC DNA]</scope>
    <source>
        <strain evidence="5 6">R2-400B4</strain>
    </source>
</reference>
<dbReference type="PROSITE" id="PS51257">
    <property type="entry name" value="PROKAR_LIPOPROTEIN"/>
    <property type="match status" value="1"/>
</dbReference>
<dbReference type="AlphaFoldDB" id="A0A922T589"/>
<dbReference type="PANTHER" id="PTHR44757:SF2">
    <property type="entry name" value="BIOFILM ARCHITECTURE MAINTENANCE PROTEIN MBAA"/>
    <property type="match status" value="1"/>
</dbReference>
<evidence type="ECO:0000256" key="1">
    <source>
        <dbReference type="SAM" id="Coils"/>
    </source>
</evidence>
<sequence length="724" mass="77811">MGSVFRSRVFLWLGFPLLVSVLAGCLVLTALLWAAAESDALAARRQQDLVNLIVSKLQSGVAHDQESATVWDDAVVKTGEADGEWMETNLGSWMSSYFGHDALFVLDPDGTAFYHYLADGADAVDLAPYQRAYAPLVARLRARLLAGDETGVTDQVLTIGESDLTVIGSRPAIVSVKPIVSDSGEIVQDAGRENLHVAFRFLDGSFAALTESDYQLTGLHFSWAPAPTGAQGQVPLSTRGGTVIGYLTWQPFQPGTTVLQATVPAMVVALIGVFAAFAALGGLLSRRSARLAASRQELQHLAHHDGLTGLLNRAGFGATLSERLAASSMDEHHAVLFLDLDRFKQVNDTFGHPVGDGLIVQVAERLRRLLGPVAIGRIGGDEFTVLLRDVREEQIAATCTELVASLAEPFEVDGILVQIGVSVGAVPVCGAADATEIIRQADIALYHAKAAGRGRFAIFGRHMDEVLQARREMERDLRAAVENRKEIETVYQPVYDAGTGQLSGVEALARWRHPQKGVIGPDVFIPLAEELGLIQPLGQIVLHNACETVARYDGLKLAINASLLELHAASYPIHILSTLAQFQINPQRLEIEITESQQLDGSRISERTIGVLRQAGVRFAIDDFGAGYSSFGRLQDLHVDRIKIDKSFIDALGQTGSGAVIEAMISMAHAKGLQTTAEGVETEEQSRLLRLAGCDQLQGYLLSRPLAGEALHRLLAGGPVVAVA</sequence>
<dbReference type="RefSeq" id="WP_037164157.1">
    <property type="nucleotide sequence ID" value="NZ_JOKJ01000023.1"/>
</dbReference>
<keyword evidence="2" id="KW-1133">Transmembrane helix</keyword>
<dbReference type="PANTHER" id="PTHR44757">
    <property type="entry name" value="DIGUANYLATE CYCLASE DGCP"/>
    <property type="match status" value="1"/>
</dbReference>
<dbReference type="NCBIfam" id="TIGR00254">
    <property type="entry name" value="GGDEF"/>
    <property type="match status" value="1"/>
</dbReference>
<dbReference type="SMART" id="SM00267">
    <property type="entry name" value="GGDEF"/>
    <property type="match status" value="1"/>
</dbReference>
<keyword evidence="2" id="KW-0472">Membrane</keyword>
<dbReference type="EMBL" id="JOKJ01000023">
    <property type="protein sequence ID" value="KEQ04744.1"/>
    <property type="molecule type" value="Genomic_DNA"/>
</dbReference>
<protein>
    <submittedName>
        <fullName evidence="5">Diguanylate cyclase</fullName>
    </submittedName>
</protein>
<dbReference type="Pfam" id="PF00563">
    <property type="entry name" value="EAL"/>
    <property type="match status" value="1"/>
</dbReference>
<gene>
    <name evidence="5" type="ORF">GV68_12180</name>
</gene>
<dbReference type="InterPro" id="IPR035919">
    <property type="entry name" value="EAL_sf"/>
</dbReference>
<dbReference type="PROSITE" id="PS50887">
    <property type="entry name" value="GGDEF"/>
    <property type="match status" value="1"/>
</dbReference>
<dbReference type="InterPro" id="IPR007892">
    <property type="entry name" value="CHASE4"/>
</dbReference>
<evidence type="ECO:0000256" key="2">
    <source>
        <dbReference type="SAM" id="Phobius"/>
    </source>
</evidence>
<dbReference type="Proteomes" id="UP000052167">
    <property type="component" value="Unassembled WGS sequence"/>
</dbReference>
<evidence type="ECO:0000259" key="3">
    <source>
        <dbReference type="PROSITE" id="PS50883"/>
    </source>
</evidence>
<dbReference type="PROSITE" id="PS50883">
    <property type="entry name" value="EAL"/>
    <property type="match status" value="1"/>
</dbReference>
<feature type="domain" description="GGDEF" evidence="4">
    <location>
        <begin position="331"/>
        <end position="461"/>
    </location>
</feature>
<comment type="caution">
    <text evidence="5">The sequence shown here is derived from an EMBL/GenBank/DDBJ whole genome shotgun (WGS) entry which is preliminary data.</text>
</comment>
<keyword evidence="2" id="KW-0812">Transmembrane</keyword>
<dbReference type="SUPFAM" id="SSF55073">
    <property type="entry name" value="Nucleotide cyclase"/>
    <property type="match status" value="1"/>
</dbReference>
<dbReference type="InterPro" id="IPR052155">
    <property type="entry name" value="Biofilm_reg_signaling"/>
</dbReference>
<dbReference type="Gene3D" id="3.30.70.270">
    <property type="match status" value="1"/>
</dbReference>
<dbReference type="CDD" id="cd01948">
    <property type="entry name" value="EAL"/>
    <property type="match status" value="1"/>
</dbReference>
<dbReference type="Gene3D" id="3.20.20.450">
    <property type="entry name" value="EAL domain"/>
    <property type="match status" value="1"/>
</dbReference>
<feature type="coiled-coil region" evidence="1">
    <location>
        <begin position="463"/>
        <end position="490"/>
    </location>
</feature>
<organism evidence="5 6">
    <name type="scientific">Pseudorhizobium pelagicum</name>
    <dbReference type="NCBI Taxonomy" id="1509405"/>
    <lineage>
        <taxon>Bacteria</taxon>
        <taxon>Pseudomonadati</taxon>
        <taxon>Pseudomonadota</taxon>
        <taxon>Alphaproteobacteria</taxon>
        <taxon>Hyphomicrobiales</taxon>
        <taxon>Rhizobiaceae</taxon>
        <taxon>Rhizobium/Agrobacterium group</taxon>
        <taxon>Pseudorhizobium</taxon>
    </lineage>
</organism>